<organism evidence="2 3">
    <name type="scientific">Microctonus aethiopoides</name>
    <dbReference type="NCBI Taxonomy" id="144406"/>
    <lineage>
        <taxon>Eukaryota</taxon>
        <taxon>Metazoa</taxon>
        <taxon>Ecdysozoa</taxon>
        <taxon>Arthropoda</taxon>
        <taxon>Hexapoda</taxon>
        <taxon>Insecta</taxon>
        <taxon>Pterygota</taxon>
        <taxon>Neoptera</taxon>
        <taxon>Endopterygota</taxon>
        <taxon>Hymenoptera</taxon>
        <taxon>Apocrita</taxon>
        <taxon>Ichneumonoidea</taxon>
        <taxon>Braconidae</taxon>
        <taxon>Euphorinae</taxon>
        <taxon>Microctonus</taxon>
    </lineage>
</organism>
<proteinExistence type="predicted"/>
<keyword evidence="3" id="KW-1185">Reference proteome</keyword>
<dbReference type="AlphaFoldDB" id="A0AA39C8X3"/>
<reference evidence="2" key="2">
    <citation type="submission" date="2023-03" db="EMBL/GenBank/DDBJ databases">
        <authorList>
            <person name="Inwood S.N."/>
            <person name="Skelly J.G."/>
            <person name="Guhlin J."/>
            <person name="Harrop T.W.R."/>
            <person name="Goldson S.G."/>
            <person name="Dearden P.K."/>
        </authorList>
    </citation>
    <scope>NUCLEOTIDE SEQUENCE</scope>
    <source>
        <strain evidence="2">Irish</strain>
        <tissue evidence="2">Whole body</tissue>
    </source>
</reference>
<dbReference type="Proteomes" id="UP001168990">
    <property type="component" value="Unassembled WGS sequence"/>
</dbReference>
<evidence type="ECO:0000313" key="2">
    <source>
        <dbReference type="EMBL" id="KAK0160013.1"/>
    </source>
</evidence>
<name>A0AA39C8X3_9HYME</name>
<reference evidence="2" key="1">
    <citation type="journal article" date="2023" name="bioRxiv">
        <title>Scaffold-level genome assemblies of two parasitoid biocontrol wasps reveal the parthenogenesis mechanism and an associated novel virus.</title>
        <authorList>
            <person name="Inwood S."/>
            <person name="Skelly J."/>
            <person name="Guhlin J."/>
            <person name="Harrop T."/>
            <person name="Goldson S."/>
            <person name="Dearden P."/>
        </authorList>
    </citation>
    <scope>NUCLEOTIDE SEQUENCE</scope>
    <source>
        <strain evidence="2">Irish</strain>
        <tissue evidence="2">Whole body</tissue>
    </source>
</reference>
<keyword evidence="1" id="KW-0472">Membrane</keyword>
<keyword evidence="1" id="KW-0812">Transmembrane</keyword>
<sequence>MEKVQILIGIIGIIIGTNIIPSFAAWKYSNSTMENIPDGSIIRYLNYTDYQTISASLSQTKNYFQSSFYFIFDFKNYANSFSEFEKKYPLFIMTTSGKAVSNSTFGDVGKNHFGPLTLSTNEFVNKKRPSGYVVLNEFADKWSTYHVNARMGIYFFIEHHSTKLRATPYLSGTLTSHGLYTRSLDFGWTIETIVFIPKN</sequence>
<protein>
    <submittedName>
        <fullName evidence="2">Uncharacterized protein</fullName>
    </submittedName>
</protein>
<evidence type="ECO:0000256" key="1">
    <source>
        <dbReference type="SAM" id="Phobius"/>
    </source>
</evidence>
<dbReference type="EMBL" id="JAQQBS010001423">
    <property type="protein sequence ID" value="KAK0160013.1"/>
    <property type="molecule type" value="Genomic_DNA"/>
</dbReference>
<comment type="caution">
    <text evidence="2">The sequence shown here is derived from an EMBL/GenBank/DDBJ whole genome shotgun (WGS) entry which is preliminary data.</text>
</comment>
<gene>
    <name evidence="2" type="ORF">PV328_007461</name>
</gene>
<accession>A0AA39C8X3</accession>
<evidence type="ECO:0000313" key="3">
    <source>
        <dbReference type="Proteomes" id="UP001168990"/>
    </source>
</evidence>
<keyword evidence="1" id="KW-1133">Transmembrane helix</keyword>
<feature type="transmembrane region" description="Helical" evidence="1">
    <location>
        <begin position="6"/>
        <end position="26"/>
    </location>
</feature>